<dbReference type="KEGG" id="bex:A11Q_686"/>
<dbReference type="AlphaFoldDB" id="M4VA57"/>
<gene>
    <name evidence="2" type="ORF">A11Q_686</name>
</gene>
<dbReference type="HOGENOM" id="CLU_1640490_0_0_7"/>
<keyword evidence="1" id="KW-0812">Transmembrane</keyword>
<dbReference type="EMBL" id="CP003537">
    <property type="protein sequence ID" value="AGH94906.1"/>
    <property type="molecule type" value="Genomic_DNA"/>
</dbReference>
<dbReference type="OrthoDB" id="5294048at2"/>
<accession>M4VA57</accession>
<keyword evidence="1" id="KW-0472">Membrane</keyword>
<dbReference type="Proteomes" id="UP000012040">
    <property type="component" value="Chromosome"/>
</dbReference>
<dbReference type="RefSeq" id="WP_015469396.1">
    <property type="nucleotide sequence ID" value="NC_020813.1"/>
</dbReference>
<evidence type="ECO:0000256" key="1">
    <source>
        <dbReference type="SAM" id="Phobius"/>
    </source>
</evidence>
<evidence type="ECO:0000313" key="3">
    <source>
        <dbReference type="Proteomes" id="UP000012040"/>
    </source>
</evidence>
<name>M4VA57_9BACT</name>
<protein>
    <submittedName>
        <fullName evidence="2">Uncharacterized protein</fullName>
    </submittedName>
</protein>
<organism evidence="2 3">
    <name type="scientific">Pseudobdellovibrio exovorus JSS</name>
    <dbReference type="NCBI Taxonomy" id="1184267"/>
    <lineage>
        <taxon>Bacteria</taxon>
        <taxon>Pseudomonadati</taxon>
        <taxon>Bdellovibrionota</taxon>
        <taxon>Bdellovibrionia</taxon>
        <taxon>Bdellovibrionales</taxon>
        <taxon>Pseudobdellovibrionaceae</taxon>
        <taxon>Pseudobdellovibrio</taxon>
    </lineage>
</organism>
<keyword evidence="3" id="KW-1185">Reference proteome</keyword>
<sequence>MKKTESMKEMILVKKLKAEDSIELPMDESFYNNLHDRIMLSVDNAEIKKLSRLSKTWVFLERKTSHQRAKFKKAAKAGVSVLVIAAAFGLLQLGYQSQVQTMNLTQISNQEGILKEAQKDPAKWSELAASYQNEEDLFAEMLSRQDLSTIVELNKALSSSL</sequence>
<evidence type="ECO:0000313" key="2">
    <source>
        <dbReference type="EMBL" id="AGH94906.1"/>
    </source>
</evidence>
<dbReference type="STRING" id="1184267.A11Q_686"/>
<feature type="transmembrane region" description="Helical" evidence="1">
    <location>
        <begin position="77"/>
        <end position="95"/>
    </location>
</feature>
<proteinExistence type="predicted"/>
<dbReference type="PATRIC" id="fig|1184267.3.peg.695"/>
<reference evidence="2 3" key="1">
    <citation type="journal article" date="2013" name="ISME J.">
        <title>By their genes ye shall know them: genomic signatures of predatory bacteria.</title>
        <authorList>
            <person name="Pasternak Z."/>
            <person name="Pietrokovski S."/>
            <person name="Rotem O."/>
            <person name="Gophna U."/>
            <person name="Lurie-Weinberger M.N."/>
            <person name="Jurkevitch E."/>
        </authorList>
    </citation>
    <scope>NUCLEOTIDE SEQUENCE [LARGE SCALE GENOMIC DNA]</scope>
    <source>
        <strain evidence="2 3">JSS</strain>
    </source>
</reference>
<keyword evidence="1" id="KW-1133">Transmembrane helix</keyword>